<proteinExistence type="inferred from homology"/>
<dbReference type="Proteomes" id="UP000199512">
    <property type="component" value="Unassembled WGS sequence"/>
</dbReference>
<evidence type="ECO:0000313" key="9">
    <source>
        <dbReference type="EMBL" id="SEN77458.1"/>
    </source>
</evidence>
<dbReference type="GO" id="GO:0008270">
    <property type="term" value="F:zinc ion binding"/>
    <property type="evidence" value="ECO:0007669"/>
    <property type="project" value="TreeGrafter"/>
</dbReference>
<dbReference type="InterPro" id="IPR036390">
    <property type="entry name" value="WH_DNA-bd_sf"/>
</dbReference>
<dbReference type="GO" id="GO:1900376">
    <property type="term" value="P:regulation of secondary metabolite biosynthetic process"/>
    <property type="evidence" value="ECO:0007669"/>
    <property type="project" value="TreeGrafter"/>
</dbReference>
<feature type="binding site" evidence="8">
    <location>
        <position position="137"/>
    </location>
    <ligand>
        <name>Fe cation</name>
        <dbReference type="ChEBI" id="CHEBI:24875"/>
    </ligand>
</feature>
<keyword evidence="7" id="KW-0479">Metal-binding</keyword>
<evidence type="ECO:0000256" key="8">
    <source>
        <dbReference type="PIRSR" id="PIRSR602481-2"/>
    </source>
</evidence>
<dbReference type="InterPro" id="IPR002481">
    <property type="entry name" value="FUR"/>
</dbReference>
<evidence type="ECO:0000256" key="5">
    <source>
        <dbReference type="ARBA" id="ARBA00023125"/>
    </source>
</evidence>
<organism evidence="9 10">
    <name type="scientific">Peptostreptococcus russellii</name>
    <dbReference type="NCBI Taxonomy" id="215200"/>
    <lineage>
        <taxon>Bacteria</taxon>
        <taxon>Bacillati</taxon>
        <taxon>Bacillota</taxon>
        <taxon>Clostridia</taxon>
        <taxon>Peptostreptococcales</taxon>
        <taxon>Peptostreptococcaceae</taxon>
        <taxon>Peptostreptococcus</taxon>
    </lineage>
</organism>
<evidence type="ECO:0000256" key="7">
    <source>
        <dbReference type="PIRSR" id="PIRSR602481-1"/>
    </source>
</evidence>
<dbReference type="CDD" id="cd07153">
    <property type="entry name" value="Fur_like"/>
    <property type="match status" value="1"/>
</dbReference>
<comment type="cofactor">
    <cofactor evidence="7">
        <name>Zn(2+)</name>
        <dbReference type="ChEBI" id="CHEBI:29105"/>
    </cofactor>
    <text evidence="7">Binds 1 zinc ion per subunit.</text>
</comment>
<keyword evidence="5" id="KW-0238">DNA-binding</keyword>
<dbReference type="SUPFAM" id="SSF46785">
    <property type="entry name" value="Winged helix' DNA-binding domain"/>
    <property type="match status" value="1"/>
</dbReference>
<feature type="binding site" evidence="8">
    <location>
        <position position="120"/>
    </location>
    <ligand>
        <name>Fe cation</name>
        <dbReference type="ChEBI" id="CHEBI:24875"/>
    </ligand>
</feature>
<gene>
    <name evidence="9" type="ORF">SAMN05216454_11213</name>
</gene>
<dbReference type="RefSeq" id="WP_242938939.1">
    <property type="nucleotide sequence ID" value="NZ_CAUWDX010000006.1"/>
</dbReference>
<evidence type="ECO:0000256" key="6">
    <source>
        <dbReference type="ARBA" id="ARBA00023163"/>
    </source>
</evidence>
<keyword evidence="8" id="KW-0408">Iron</keyword>
<evidence type="ECO:0000256" key="1">
    <source>
        <dbReference type="ARBA" id="ARBA00007957"/>
    </source>
</evidence>
<feature type="binding site" evidence="7">
    <location>
        <position position="108"/>
    </location>
    <ligand>
        <name>Zn(2+)</name>
        <dbReference type="ChEBI" id="CHEBI:29105"/>
    </ligand>
</feature>
<dbReference type="InterPro" id="IPR043135">
    <property type="entry name" value="Fur_C"/>
</dbReference>
<dbReference type="GO" id="GO:0045892">
    <property type="term" value="P:negative regulation of DNA-templated transcription"/>
    <property type="evidence" value="ECO:0007669"/>
    <property type="project" value="TreeGrafter"/>
</dbReference>
<protein>
    <submittedName>
        <fullName evidence="9">Fur family transcriptional regulator, ferric uptake regulator</fullName>
    </submittedName>
</protein>
<evidence type="ECO:0000313" key="10">
    <source>
        <dbReference type="Proteomes" id="UP000199512"/>
    </source>
</evidence>
<name>A0A1H8JBH3_9FIRM</name>
<dbReference type="AlphaFoldDB" id="A0A1H8JBH3"/>
<reference evidence="9 10" key="1">
    <citation type="submission" date="2016-10" db="EMBL/GenBank/DDBJ databases">
        <authorList>
            <person name="de Groot N.N."/>
        </authorList>
    </citation>
    <scope>NUCLEOTIDE SEQUENCE [LARGE SCALE GENOMIC DNA]</scope>
    <source>
        <strain evidence="9 10">Calf135</strain>
    </source>
</reference>
<evidence type="ECO:0000256" key="3">
    <source>
        <dbReference type="ARBA" id="ARBA00022833"/>
    </source>
</evidence>
<evidence type="ECO:0000256" key="2">
    <source>
        <dbReference type="ARBA" id="ARBA00022491"/>
    </source>
</evidence>
<feature type="binding site" evidence="7">
    <location>
        <position position="148"/>
    </location>
    <ligand>
        <name>Zn(2+)</name>
        <dbReference type="ChEBI" id="CHEBI:29105"/>
    </ligand>
</feature>
<evidence type="ECO:0000256" key="4">
    <source>
        <dbReference type="ARBA" id="ARBA00023015"/>
    </source>
</evidence>
<keyword evidence="10" id="KW-1185">Reference proteome</keyword>
<sequence length="153" mass="17226">MSSFCPHCTSKDNHRQENNEMLKSANLKATKKRMLLINCLRHSDSPLTAEEIYNSLKEDTTINLSTVYRALNALVDSDIVIKQILSDGNSVFQLNDSTHQHILTCKMCGRVSYVDICPIESFLDSISEKTGYEITGHNLEFIGICPDCLKKLV</sequence>
<comment type="cofactor">
    <cofactor evidence="8">
        <name>Mn(2+)</name>
        <dbReference type="ChEBI" id="CHEBI:29035"/>
    </cofactor>
    <cofactor evidence="8">
        <name>Fe(2+)</name>
        <dbReference type="ChEBI" id="CHEBI:29033"/>
    </cofactor>
    <text evidence="8">Binds 1 Mn(2+) or Fe(2+) ion per subunit.</text>
</comment>
<keyword evidence="4" id="KW-0805">Transcription regulation</keyword>
<dbReference type="STRING" id="215200.SAMN05216454_11213"/>
<dbReference type="Pfam" id="PF01475">
    <property type="entry name" value="FUR"/>
    <property type="match status" value="1"/>
</dbReference>
<dbReference type="InterPro" id="IPR036388">
    <property type="entry name" value="WH-like_DNA-bd_sf"/>
</dbReference>
<dbReference type="Gene3D" id="1.10.10.10">
    <property type="entry name" value="Winged helix-like DNA-binding domain superfamily/Winged helix DNA-binding domain"/>
    <property type="match status" value="1"/>
</dbReference>
<feature type="binding site" evidence="7">
    <location>
        <position position="105"/>
    </location>
    <ligand>
        <name>Zn(2+)</name>
        <dbReference type="ChEBI" id="CHEBI:29105"/>
    </ligand>
</feature>
<accession>A0A1H8JBH3</accession>
<keyword evidence="3 7" id="KW-0862">Zinc</keyword>
<keyword evidence="6" id="KW-0804">Transcription</keyword>
<dbReference type="GO" id="GO:0003700">
    <property type="term" value="F:DNA-binding transcription factor activity"/>
    <property type="evidence" value="ECO:0007669"/>
    <property type="project" value="InterPro"/>
</dbReference>
<comment type="similarity">
    <text evidence="1">Belongs to the Fur family.</text>
</comment>
<dbReference type="Gene3D" id="3.30.1490.190">
    <property type="match status" value="1"/>
</dbReference>
<dbReference type="PANTHER" id="PTHR33202">
    <property type="entry name" value="ZINC UPTAKE REGULATION PROTEIN"/>
    <property type="match status" value="1"/>
</dbReference>
<feature type="binding site" evidence="7">
    <location>
        <position position="145"/>
    </location>
    <ligand>
        <name>Zn(2+)</name>
        <dbReference type="ChEBI" id="CHEBI:29105"/>
    </ligand>
</feature>
<dbReference type="GO" id="GO:0000976">
    <property type="term" value="F:transcription cis-regulatory region binding"/>
    <property type="evidence" value="ECO:0007669"/>
    <property type="project" value="TreeGrafter"/>
</dbReference>
<dbReference type="EMBL" id="FODF01000012">
    <property type="protein sequence ID" value="SEN77458.1"/>
    <property type="molecule type" value="Genomic_DNA"/>
</dbReference>
<keyword evidence="2" id="KW-0678">Repressor</keyword>
<dbReference type="PANTHER" id="PTHR33202:SF7">
    <property type="entry name" value="FERRIC UPTAKE REGULATION PROTEIN"/>
    <property type="match status" value="1"/>
</dbReference>